<dbReference type="AlphaFoldDB" id="A0A177AW74"/>
<accession>A0A177AW74</accession>
<dbReference type="Gene3D" id="1.25.10.10">
    <property type="entry name" value="Leucine-rich Repeat Variant"/>
    <property type="match status" value="1"/>
</dbReference>
<proteinExistence type="predicted"/>
<comment type="caution">
    <text evidence="1">The sequence shown here is derived from an EMBL/GenBank/DDBJ whole genome shotgun (WGS) entry which is preliminary data.</text>
</comment>
<dbReference type="InterPro" id="IPR011989">
    <property type="entry name" value="ARM-like"/>
</dbReference>
<evidence type="ECO:0008006" key="3">
    <source>
        <dbReference type="Google" id="ProtNLM"/>
    </source>
</evidence>
<gene>
    <name evidence="1" type="ORF">A3Q56_05897</name>
</gene>
<dbReference type="SUPFAM" id="SSF48371">
    <property type="entry name" value="ARM repeat"/>
    <property type="match status" value="1"/>
</dbReference>
<keyword evidence="2" id="KW-1185">Reference proteome</keyword>
<dbReference type="EMBL" id="LWCA01000984">
    <property type="protein sequence ID" value="OAF66267.1"/>
    <property type="molecule type" value="Genomic_DNA"/>
</dbReference>
<dbReference type="Proteomes" id="UP000078046">
    <property type="component" value="Unassembled WGS sequence"/>
</dbReference>
<organism evidence="1 2">
    <name type="scientific">Intoshia linei</name>
    <dbReference type="NCBI Taxonomy" id="1819745"/>
    <lineage>
        <taxon>Eukaryota</taxon>
        <taxon>Metazoa</taxon>
        <taxon>Spiralia</taxon>
        <taxon>Lophotrochozoa</taxon>
        <taxon>Mesozoa</taxon>
        <taxon>Orthonectida</taxon>
        <taxon>Rhopaluridae</taxon>
        <taxon>Intoshia</taxon>
    </lineage>
</organism>
<dbReference type="PANTHER" id="PTHR38323">
    <property type="entry name" value="PROTEIN HEATR9"/>
    <property type="match status" value="1"/>
</dbReference>
<sequence>MCLSKIVSNRAAGIYNDFHDLTFIESFSLNMDYAKSVICRKQCLRDDYKKMPLYEDLIYNIKYIFKKSILIAIKTHDSTNINEKLLVNTSRVLCKFSHEYDESIQFLYNQLEQNISYSKKNKILISLVEHLSHFTPKLFQSLVNQINHATSPDYRKKAFDMLNLYDISQLKLLMEENTNEYQILVSRMYDEPDVKVRQEASYIFYRTEMYRTIKENAIKNLQSESPITRENAIICLESLGIVDKIILKAISELAQLDPVKSVRENVIMHCDSEKRFHYFYY</sequence>
<dbReference type="InterPro" id="IPR052873">
    <property type="entry name" value="HEATR9"/>
</dbReference>
<dbReference type="InterPro" id="IPR016024">
    <property type="entry name" value="ARM-type_fold"/>
</dbReference>
<reference evidence="1 2" key="1">
    <citation type="submission" date="2016-04" db="EMBL/GenBank/DDBJ databases">
        <title>The genome of Intoshia linei affirms orthonectids as highly simplified spiralians.</title>
        <authorList>
            <person name="Mikhailov K.V."/>
            <person name="Slusarev G.S."/>
            <person name="Nikitin M.A."/>
            <person name="Logacheva M.D."/>
            <person name="Penin A."/>
            <person name="Aleoshin V."/>
            <person name="Panchin Y.V."/>
        </authorList>
    </citation>
    <scope>NUCLEOTIDE SEQUENCE [LARGE SCALE GENOMIC DNA]</scope>
    <source>
        <strain evidence="1">Intl2013</strain>
        <tissue evidence="1">Whole animal</tissue>
    </source>
</reference>
<protein>
    <recommendedName>
        <fullName evidence="3">Clathrin/coatomer adaptor adaptin-like N-terminal domain-containing protein</fullName>
    </recommendedName>
</protein>
<evidence type="ECO:0000313" key="2">
    <source>
        <dbReference type="Proteomes" id="UP000078046"/>
    </source>
</evidence>
<dbReference type="PANTHER" id="PTHR38323:SF1">
    <property type="entry name" value="PROTEIN HEATR9"/>
    <property type="match status" value="1"/>
</dbReference>
<name>A0A177AW74_9BILA</name>
<evidence type="ECO:0000313" key="1">
    <source>
        <dbReference type="EMBL" id="OAF66267.1"/>
    </source>
</evidence>